<dbReference type="EMBL" id="BMFJ01000002">
    <property type="protein sequence ID" value="GGE43470.1"/>
    <property type="molecule type" value="Genomic_DNA"/>
</dbReference>
<proteinExistence type="predicted"/>
<evidence type="ECO:0000313" key="2">
    <source>
        <dbReference type="Proteomes" id="UP000612855"/>
    </source>
</evidence>
<sequence length="187" mass="20675">MDICYELDRRQRISGISGPWDHFALNNNGEAAQSHLVLGRSLWAFISDMETMDYLESIFSAVIRKGLPFRTTYSCRGPVADMTMRMCVSPAAHGGLRISNRVIAHHPVTCLNTAPRGVATANGTRCTICAAFRIGDEWIATGNRPLSSAFPRDGRTFCSECADLKRHSGHLPHMAREGWSTRLGHSL</sequence>
<organism evidence="1 2">
    <name type="scientific">Primorskyibacter flagellatus</name>
    <dbReference type="NCBI Taxonomy" id="1387277"/>
    <lineage>
        <taxon>Bacteria</taxon>
        <taxon>Pseudomonadati</taxon>
        <taxon>Pseudomonadota</taxon>
        <taxon>Alphaproteobacteria</taxon>
        <taxon>Rhodobacterales</taxon>
        <taxon>Roseobacteraceae</taxon>
        <taxon>Primorskyibacter</taxon>
    </lineage>
</organism>
<protein>
    <submittedName>
        <fullName evidence="1">Uncharacterized protein</fullName>
    </submittedName>
</protein>
<evidence type="ECO:0000313" key="1">
    <source>
        <dbReference type="EMBL" id="GGE43470.1"/>
    </source>
</evidence>
<gene>
    <name evidence="1" type="ORF">GCM10011360_33500</name>
</gene>
<dbReference type="Proteomes" id="UP000612855">
    <property type="component" value="Unassembled WGS sequence"/>
</dbReference>
<comment type="caution">
    <text evidence="1">The sequence shown here is derived from an EMBL/GenBank/DDBJ whole genome shotgun (WGS) entry which is preliminary data.</text>
</comment>
<dbReference type="AlphaFoldDB" id="A0A917ADH2"/>
<keyword evidence="2" id="KW-1185">Reference proteome</keyword>
<accession>A0A917ADH2</accession>
<reference evidence="2" key="1">
    <citation type="journal article" date="2019" name="Int. J. Syst. Evol. Microbiol.">
        <title>The Global Catalogue of Microorganisms (GCM) 10K type strain sequencing project: providing services to taxonomists for standard genome sequencing and annotation.</title>
        <authorList>
            <consortium name="The Broad Institute Genomics Platform"/>
            <consortium name="The Broad Institute Genome Sequencing Center for Infectious Disease"/>
            <person name="Wu L."/>
            <person name="Ma J."/>
        </authorList>
    </citation>
    <scope>NUCLEOTIDE SEQUENCE [LARGE SCALE GENOMIC DNA]</scope>
    <source>
        <strain evidence="2">CGMCC 1.12664</strain>
    </source>
</reference>
<dbReference type="RefSeq" id="WP_188478965.1">
    <property type="nucleotide sequence ID" value="NZ_BMFJ01000002.1"/>
</dbReference>
<name>A0A917ADH2_9RHOB</name>